<dbReference type="InterPro" id="IPR011022">
    <property type="entry name" value="Arrestin_C-like"/>
</dbReference>
<dbReference type="GO" id="GO:0002031">
    <property type="term" value="P:G protein-coupled receptor internalization"/>
    <property type="evidence" value="ECO:0007669"/>
    <property type="project" value="TreeGrafter"/>
</dbReference>
<dbReference type="InterPro" id="IPR014753">
    <property type="entry name" value="Arrestin_N"/>
</dbReference>
<dbReference type="Gene3D" id="2.60.40.640">
    <property type="match status" value="1"/>
</dbReference>
<dbReference type="GO" id="GO:0001664">
    <property type="term" value="F:G protein-coupled receptor binding"/>
    <property type="evidence" value="ECO:0007669"/>
    <property type="project" value="TreeGrafter"/>
</dbReference>
<feature type="region of interest" description="Disordered" evidence="3">
    <location>
        <begin position="346"/>
        <end position="369"/>
    </location>
</feature>
<sequence length="391" mass="43206">MVVAVKVFKKTSPNGKLTVYLGRRDFVDRLDHTDPVDGVIVVEDGYIKSRKVYGSVVVNYRYGREEDEVMGLNFAKEITVFKEQIFPQANNGEVSELQDRLLKKLGPNAFPFRFQLPEQAPCSVTLLSGEGTSGKPLGVAYEMKCYVAENDEEKPHKRSSVAMVVRKVQYAPVDRQAKQPSTLVTKGFTLSSGKLSLEVNLDQDVFYHSDQVNAKIQINNSSRKQVKNIKAQIVQHCEVTMVNKHFTRVVAEMETREGCPITPGASLSKTFHLTPLAKNSKDRGVALDGQLKDADVNLASSTLAANDRGSADALGVVISYSVRIRLNCGALGGELMADLPFKLLHPQPGSEEQQQHRANQKAAAIDRPAKGDDIVFEEFSKLRRGKSVDDL</sequence>
<dbReference type="GO" id="GO:0005737">
    <property type="term" value="C:cytoplasm"/>
    <property type="evidence" value="ECO:0007669"/>
    <property type="project" value="TreeGrafter"/>
</dbReference>
<dbReference type="PANTHER" id="PTHR11792:SF23">
    <property type="entry name" value="PHOSRESTIN-1"/>
    <property type="match status" value="1"/>
</dbReference>
<keyword evidence="2" id="KW-0716">Sensory transduction</keyword>
<dbReference type="SMART" id="SM01017">
    <property type="entry name" value="Arrestin_C"/>
    <property type="match status" value="1"/>
</dbReference>
<dbReference type="EMBL" id="VIIS01002197">
    <property type="protein sequence ID" value="KAF0287337.1"/>
    <property type="molecule type" value="Genomic_DNA"/>
</dbReference>
<dbReference type="InterPro" id="IPR000698">
    <property type="entry name" value="Arrestin"/>
</dbReference>
<dbReference type="Proteomes" id="UP000440578">
    <property type="component" value="Unassembled WGS sequence"/>
</dbReference>
<organism evidence="5 7">
    <name type="scientific">Amphibalanus amphitrite</name>
    <name type="common">Striped barnacle</name>
    <name type="synonym">Balanus amphitrite</name>
    <dbReference type="NCBI Taxonomy" id="1232801"/>
    <lineage>
        <taxon>Eukaryota</taxon>
        <taxon>Metazoa</taxon>
        <taxon>Ecdysozoa</taxon>
        <taxon>Arthropoda</taxon>
        <taxon>Crustacea</taxon>
        <taxon>Multicrustacea</taxon>
        <taxon>Cirripedia</taxon>
        <taxon>Thoracica</taxon>
        <taxon>Thoracicalcarea</taxon>
        <taxon>Balanomorpha</taxon>
        <taxon>Balanoidea</taxon>
        <taxon>Balanidae</taxon>
        <taxon>Amphibalaninae</taxon>
        <taxon>Amphibalanus</taxon>
    </lineage>
</organism>
<feature type="domain" description="Arrestin C-terminal-like" evidence="4">
    <location>
        <begin position="191"/>
        <end position="348"/>
    </location>
</feature>
<dbReference type="AlphaFoldDB" id="A0A6A4UUE6"/>
<dbReference type="Gene3D" id="2.60.40.840">
    <property type="match status" value="1"/>
</dbReference>
<evidence type="ECO:0000256" key="3">
    <source>
        <dbReference type="SAM" id="MobiDB-lite"/>
    </source>
</evidence>
<evidence type="ECO:0000259" key="4">
    <source>
        <dbReference type="SMART" id="SM01017"/>
    </source>
</evidence>
<evidence type="ECO:0000313" key="7">
    <source>
        <dbReference type="Proteomes" id="UP000440578"/>
    </source>
</evidence>
<keyword evidence="7" id="KW-1185">Reference proteome</keyword>
<dbReference type="PROSITE" id="PS00295">
    <property type="entry name" value="ARRESTINS"/>
    <property type="match status" value="1"/>
</dbReference>
<evidence type="ECO:0000313" key="5">
    <source>
        <dbReference type="EMBL" id="KAF0287337.1"/>
    </source>
</evidence>
<dbReference type="OrthoDB" id="298939at2759"/>
<dbReference type="InterPro" id="IPR014752">
    <property type="entry name" value="Arrestin-like_C"/>
</dbReference>
<proteinExistence type="inferred from homology"/>
<dbReference type="Pfam" id="PF00339">
    <property type="entry name" value="Arrestin_N"/>
    <property type="match status" value="1"/>
</dbReference>
<name>A0A6A4UUE6_AMPAM</name>
<dbReference type="InterPro" id="IPR011021">
    <property type="entry name" value="Arrestin-like_N"/>
</dbReference>
<dbReference type="GO" id="GO:0016060">
    <property type="term" value="P:negative regulation of phospholipase C-activating phototransduction signaling pathway"/>
    <property type="evidence" value="ECO:0007669"/>
    <property type="project" value="UniProtKB-ARBA"/>
</dbReference>
<dbReference type="Pfam" id="PF02752">
    <property type="entry name" value="Arrestin_C"/>
    <property type="match status" value="1"/>
</dbReference>
<dbReference type="GO" id="GO:0045494">
    <property type="term" value="P:photoreceptor cell maintenance"/>
    <property type="evidence" value="ECO:0007669"/>
    <property type="project" value="UniProtKB-ARBA"/>
</dbReference>
<evidence type="ECO:0000313" key="6">
    <source>
        <dbReference type="EMBL" id="KAF0305739.1"/>
    </source>
</evidence>
<gene>
    <name evidence="5" type="primary">ARRH_2</name>
    <name evidence="6" type="synonym">ARRH_1</name>
    <name evidence="5" type="ORF">FJT64_001462</name>
    <name evidence="6" type="ORF">FJT64_022674</name>
</gene>
<accession>A0A6A4UUE6</accession>
<dbReference type="InterPro" id="IPR017864">
    <property type="entry name" value="Arrestin_CS"/>
</dbReference>
<dbReference type="FunFam" id="2.60.40.840:FF:000002">
    <property type="entry name" value="Arrestin 3"/>
    <property type="match status" value="1"/>
</dbReference>
<dbReference type="SUPFAM" id="SSF81296">
    <property type="entry name" value="E set domains"/>
    <property type="match status" value="2"/>
</dbReference>
<dbReference type="PANTHER" id="PTHR11792">
    <property type="entry name" value="ARRESTIN"/>
    <property type="match status" value="1"/>
</dbReference>
<comment type="similarity">
    <text evidence="1">Belongs to the arrestin family.</text>
</comment>
<comment type="caution">
    <text evidence="5">The sequence shown here is derived from an EMBL/GenBank/DDBJ whole genome shotgun (WGS) entry which is preliminary data.</text>
</comment>
<dbReference type="EMBL" id="VIIS01000726">
    <property type="protein sequence ID" value="KAF0305739.1"/>
    <property type="molecule type" value="Genomic_DNA"/>
</dbReference>
<evidence type="ECO:0000256" key="2">
    <source>
        <dbReference type="ARBA" id="ARBA00022606"/>
    </source>
</evidence>
<protein>
    <submittedName>
        <fullName evidence="5">Arrestin</fullName>
    </submittedName>
</protein>
<dbReference type="InterPro" id="IPR014756">
    <property type="entry name" value="Ig_E-set"/>
</dbReference>
<dbReference type="GO" id="GO:0007165">
    <property type="term" value="P:signal transduction"/>
    <property type="evidence" value="ECO:0007669"/>
    <property type="project" value="InterPro"/>
</dbReference>
<reference evidence="5 7" key="1">
    <citation type="submission" date="2019-07" db="EMBL/GenBank/DDBJ databases">
        <title>Draft genome assembly of a fouling barnacle, Amphibalanus amphitrite (Darwin, 1854): The first reference genome for Thecostraca.</title>
        <authorList>
            <person name="Kim W."/>
        </authorList>
    </citation>
    <scope>NUCLEOTIDE SEQUENCE [LARGE SCALE GENOMIC DNA]</scope>
    <source>
        <strain evidence="5">SNU_AA5</strain>
        <tissue evidence="5">Soma without cirri and trophi</tissue>
    </source>
</reference>
<dbReference type="PRINTS" id="PR00309">
    <property type="entry name" value="ARRESTIN"/>
</dbReference>
<dbReference type="GO" id="GO:0007608">
    <property type="term" value="P:sensory perception of smell"/>
    <property type="evidence" value="ECO:0007669"/>
    <property type="project" value="UniProtKB-ARBA"/>
</dbReference>
<evidence type="ECO:0000256" key="1">
    <source>
        <dbReference type="ARBA" id="ARBA00005298"/>
    </source>
</evidence>